<dbReference type="Proteomes" id="UP000274756">
    <property type="component" value="Unassembled WGS sequence"/>
</dbReference>
<accession>A0A0N4UEZ9</accession>
<dbReference type="STRING" id="318479.A0A0N4UEZ9"/>
<evidence type="ECO:0000313" key="3">
    <source>
        <dbReference type="Proteomes" id="UP000274756"/>
    </source>
</evidence>
<sequence>MACGLEKHEPICKKMSKSRRKIFDSGKQRATGSDITITGVRNAQKEREMVGGTFPRPKTSWREKHESFVSAVSASKQVDYALKTGTSLSLPPKTSLTRGKLGKFHSATPY</sequence>
<organism evidence="2 4">
    <name type="scientific">Dracunculus medinensis</name>
    <name type="common">Guinea worm</name>
    <dbReference type="NCBI Taxonomy" id="318479"/>
    <lineage>
        <taxon>Eukaryota</taxon>
        <taxon>Metazoa</taxon>
        <taxon>Ecdysozoa</taxon>
        <taxon>Nematoda</taxon>
        <taxon>Chromadorea</taxon>
        <taxon>Rhabditida</taxon>
        <taxon>Spirurina</taxon>
        <taxon>Dracunculoidea</taxon>
        <taxon>Dracunculidae</taxon>
        <taxon>Dracunculus</taxon>
    </lineage>
</organism>
<dbReference type="InterPro" id="IPR026319">
    <property type="entry name" value="ZC2HC1A/B-like"/>
</dbReference>
<dbReference type="WBParaSite" id="DME_0000598301-mRNA-1">
    <property type="protein sequence ID" value="DME_0000598301-mRNA-1"/>
    <property type="gene ID" value="DME_0000598301"/>
</dbReference>
<reference evidence="4" key="1">
    <citation type="submission" date="2017-02" db="UniProtKB">
        <authorList>
            <consortium name="WormBaseParasite"/>
        </authorList>
    </citation>
    <scope>IDENTIFICATION</scope>
</reference>
<dbReference type="EMBL" id="UYYG01000010">
    <property type="protein sequence ID" value="VDN50949.1"/>
    <property type="molecule type" value="Genomic_DNA"/>
</dbReference>
<name>A0A0N4UEZ9_DRAME</name>
<evidence type="ECO:0000313" key="4">
    <source>
        <dbReference type="WBParaSite" id="DME_0000598301-mRNA-1"/>
    </source>
</evidence>
<evidence type="ECO:0000313" key="1">
    <source>
        <dbReference type="EMBL" id="VDN50949.1"/>
    </source>
</evidence>
<dbReference type="PANTHER" id="PTHR13555">
    <property type="entry name" value="C2H2 ZINC FINGER CGI-62-RELATED"/>
    <property type="match status" value="1"/>
</dbReference>
<protein>
    <submittedName>
        <fullName evidence="1 4">Uncharacterized protein</fullName>
    </submittedName>
</protein>
<keyword evidence="3" id="KW-1185">Reference proteome</keyword>
<proteinExistence type="predicted"/>
<reference evidence="1 3" key="2">
    <citation type="submission" date="2018-11" db="EMBL/GenBank/DDBJ databases">
        <authorList>
            <consortium name="Pathogen Informatics"/>
        </authorList>
    </citation>
    <scope>NUCLEOTIDE SEQUENCE [LARGE SCALE GENOMIC DNA]</scope>
</reference>
<gene>
    <name evidence="1" type="ORF">DME_LOCUS922</name>
</gene>
<dbReference type="PANTHER" id="PTHR13555:SF25">
    <property type="entry name" value="ZINC FINGER C2HC DOMAIN-CONTAINING PROTEIN 1A"/>
    <property type="match status" value="1"/>
</dbReference>
<evidence type="ECO:0000313" key="2">
    <source>
        <dbReference type="Proteomes" id="UP000038040"/>
    </source>
</evidence>
<dbReference type="AlphaFoldDB" id="A0A0N4UEZ9"/>
<dbReference type="OrthoDB" id="10255185at2759"/>
<dbReference type="Proteomes" id="UP000038040">
    <property type="component" value="Unplaced"/>
</dbReference>